<dbReference type="GO" id="GO:0016747">
    <property type="term" value="F:acyltransferase activity, transferring groups other than amino-acyl groups"/>
    <property type="evidence" value="ECO:0007669"/>
    <property type="project" value="InterPro"/>
</dbReference>
<dbReference type="PANTHER" id="PTHR43415">
    <property type="entry name" value="SPERMIDINE N(1)-ACETYLTRANSFERASE"/>
    <property type="match status" value="1"/>
</dbReference>
<proteinExistence type="predicted"/>
<dbReference type="SUPFAM" id="SSF55729">
    <property type="entry name" value="Acyl-CoA N-acyltransferases (Nat)"/>
    <property type="match status" value="1"/>
</dbReference>
<dbReference type="InterPro" id="IPR016181">
    <property type="entry name" value="Acyl_CoA_acyltransferase"/>
</dbReference>
<evidence type="ECO:0000313" key="3">
    <source>
        <dbReference type="Proteomes" id="UP000516660"/>
    </source>
</evidence>
<protein>
    <submittedName>
        <fullName evidence="2">GNAT family N-acetyltransferase</fullName>
    </submittedName>
</protein>
<dbReference type="PANTHER" id="PTHR43415:SF3">
    <property type="entry name" value="GNAT-FAMILY ACETYLTRANSFERASE"/>
    <property type="match status" value="1"/>
</dbReference>
<accession>A0A7L7Z2Z2</accession>
<feature type="domain" description="N-acetyltransferase" evidence="1">
    <location>
        <begin position="20"/>
        <end position="193"/>
    </location>
</feature>
<dbReference type="Pfam" id="PF13302">
    <property type="entry name" value="Acetyltransf_3"/>
    <property type="match status" value="1"/>
</dbReference>
<dbReference type="KEGG" id="czh:H9X71_01280"/>
<dbReference type="AlphaFoldDB" id="A0A7L7Z2Z2"/>
<dbReference type="EMBL" id="CP061274">
    <property type="protein sequence ID" value="QOD44029.1"/>
    <property type="molecule type" value="Genomic_DNA"/>
</dbReference>
<dbReference type="Gene3D" id="3.40.630.30">
    <property type="match status" value="1"/>
</dbReference>
<dbReference type="RefSeq" id="WP_191147965.1">
    <property type="nucleotide sequence ID" value="NZ_CP061274.1"/>
</dbReference>
<gene>
    <name evidence="2" type="ORF">H9X71_01280</name>
</gene>
<dbReference type="Proteomes" id="UP000516660">
    <property type="component" value="Chromosome"/>
</dbReference>
<organism evidence="2 3">
    <name type="scientific">Clavibacter zhangzhiyongii</name>
    <dbReference type="NCBI Taxonomy" id="2768071"/>
    <lineage>
        <taxon>Bacteria</taxon>
        <taxon>Bacillati</taxon>
        <taxon>Actinomycetota</taxon>
        <taxon>Actinomycetes</taxon>
        <taxon>Micrococcales</taxon>
        <taxon>Microbacteriaceae</taxon>
        <taxon>Clavibacter</taxon>
    </lineage>
</organism>
<keyword evidence="3" id="KW-1185">Reference proteome</keyword>
<evidence type="ECO:0000259" key="1">
    <source>
        <dbReference type="PROSITE" id="PS51186"/>
    </source>
</evidence>
<reference evidence="2 3" key="1">
    <citation type="submission" date="2020-08" db="EMBL/GenBank/DDBJ databases">
        <title>Description of Clavibacter zhangzhiyonge sp. nov., a phytopathogenic actinobacterium isolated from barley seeds, causing leaf brown spot and decline.</title>
        <authorList>
            <person name="Tian Q."/>
            <person name="Chuan J."/>
            <person name="Zhao W."/>
            <person name="Li X."/>
        </authorList>
    </citation>
    <scope>NUCLEOTIDE SEQUENCE [LARGE SCALE GENOMIC DNA]</scope>
    <source>
        <strain evidence="2 3">DM1</strain>
    </source>
</reference>
<keyword evidence="2" id="KW-0808">Transferase</keyword>
<dbReference type="PROSITE" id="PS51186">
    <property type="entry name" value="GNAT"/>
    <property type="match status" value="1"/>
</dbReference>
<sequence>MSTADPRLLPSLPRLEGERVILRPFTPADVDAMGPVLADPDVIRLTGSAHTTAEVEEMAARPELDDRTRTWYATRADQPDRVDLALVDRATDACVGEAVLNEWSPEDRSTNLRILIGPAGRDRGLGSEAVRLLVDHAFAATDLARISLEVLDVNPRAHRVYARAGFVEEGRLRAGFRFDGEPVDVIVMALLRTDPRG</sequence>
<evidence type="ECO:0000313" key="2">
    <source>
        <dbReference type="EMBL" id="QOD44029.1"/>
    </source>
</evidence>
<dbReference type="InterPro" id="IPR000182">
    <property type="entry name" value="GNAT_dom"/>
</dbReference>
<name>A0A7L7Z2Z2_9MICO</name>